<sequence length="178" mass="18656">MALWVGHDCVLVSAKGNKSRTLAMRLHLCLAPRCAAATRRRRRRRVPGGRAPSSRAGAKEVVGGGRGSHAACRPAAAWHLQCGCVRWASAAGDGALQASDAPVAEDDCAREGAKLWGAGNPFRRPVKIERECGAQGAEAVRYTNVCCLFGFSNGDTFVCGASGPQRVPLAVTACRSPS</sequence>
<dbReference type="RefSeq" id="XP_029223976.1">
    <property type="nucleotide sequence ID" value="XM_029375903.1"/>
</dbReference>
<evidence type="ECO:0000313" key="3">
    <source>
        <dbReference type="Proteomes" id="UP000284403"/>
    </source>
</evidence>
<evidence type="ECO:0000313" key="2">
    <source>
        <dbReference type="EMBL" id="RNE99145.1"/>
    </source>
</evidence>
<accession>A0A422N102</accession>
<reference evidence="2 3" key="1">
    <citation type="journal article" date="2018" name="BMC Genomics">
        <title>Genomic comparison of Trypanosoma conorhini and Trypanosoma rangeli to Trypanosoma cruzi strains of high and low virulence.</title>
        <authorList>
            <person name="Bradwell K.R."/>
            <person name="Koparde V.N."/>
            <person name="Matveyev A.V."/>
            <person name="Serrano M.G."/>
            <person name="Alves J.M."/>
            <person name="Parikh H."/>
            <person name="Huang B."/>
            <person name="Lee V."/>
            <person name="Espinosa-Alvarez O."/>
            <person name="Ortiz P.A."/>
            <person name="Costa-Martins A.G."/>
            <person name="Teixeira M.M."/>
            <person name="Buck G.A."/>
        </authorList>
    </citation>
    <scope>NUCLEOTIDE SEQUENCE [LARGE SCALE GENOMIC DNA]</scope>
    <source>
        <strain evidence="2 3">025E</strain>
    </source>
</reference>
<dbReference type="Proteomes" id="UP000284403">
    <property type="component" value="Unassembled WGS sequence"/>
</dbReference>
<organism evidence="2 3">
    <name type="scientific">Trypanosoma conorhini</name>
    <dbReference type="NCBI Taxonomy" id="83891"/>
    <lineage>
        <taxon>Eukaryota</taxon>
        <taxon>Discoba</taxon>
        <taxon>Euglenozoa</taxon>
        <taxon>Kinetoplastea</taxon>
        <taxon>Metakinetoplastina</taxon>
        <taxon>Trypanosomatida</taxon>
        <taxon>Trypanosomatidae</taxon>
        <taxon>Trypanosoma</taxon>
    </lineage>
</organism>
<feature type="region of interest" description="Disordered" evidence="1">
    <location>
        <begin position="40"/>
        <end position="62"/>
    </location>
</feature>
<evidence type="ECO:0000256" key="1">
    <source>
        <dbReference type="SAM" id="MobiDB-lite"/>
    </source>
</evidence>
<dbReference type="AlphaFoldDB" id="A0A422N102"/>
<proteinExistence type="predicted"/>
<dbReference type="EMBL" id="MKKU01000977">
    <property type="protein sequence ID" value="RNE99145.1"/>
    <property type="molecule type" value="Genomic_DNA"/>
</dbReference>
<comment type="caution">
    <text evidence="2">The sequence shown here is derived from an EMBL/GenBank/DDBJ whole genome shotgun (WGS) entry which is preliminary data.</text>
</comment>
<protein>
    <submittedName>
        <fullName evidence="2">Uncharacterized protein</fullName>
    </submittedName>
</protein>
<keyword evidence="3" id="KW-1185">Reference proteome</keyword>
<name>A0A422N102_9TRYP</name>
<dbReference type="GeneID" id="40322688"/>
<gene>
    <name evidence="2" type="ORF">Tco025E_09077</name>
</gene>